<accession>A0A8C8ZW63</accession>
<keyword evidence="5" id="KW-1185">Reference proteome</keyword>
<dbReference type="PANTHER" id="PTHR14705:SF0">
    <property type="entry name" value="CATION CHANNEL SPERM-ASSOCIATED AUXILIARY SUBUNIT BETA"/>
    <property type="match status" value="1"/>
</dbReference>
<dbReference type="Proteomes" id="UP000694414">
    <property type="component" value="Unplaced"/>
</dbReference>
<dbReference type="PANTHER" id="PTHR14705">
    <property type="entry name" value="CATION CHANNEL SPERM-ASSOCIATED PROTEIN SUBUNIT BETA"/>
    <property type="match status" value="1"/>
</dbReference>
<dbReference type="AlphaFoldDB" id="A0A8C8ZW63"/>
<keyword evidence="1" id="KW-0732">Signal</keyword>
<dbReference type="Pfam" id="PF21548">
    <property type="entry name" value="CATSPERB_2nd"/>
    <property type="match status" value="1"/>
</dbReference>
<dbReference type="InterPro" id="IPR048788">
    <property type="entry name" value="CATSPERB_2nd"/>
</dbReference>
<dbReference type="InterPro" id="IPR028748">
    <property type="entry name" value="CATSPERB"/>
</dbReference>
<feature type="signal peptide" evidence="1">
    <location>
        <begin position="1"/>
        <end position="21"/>
    </location>
</feature>
<feature type="chain" id="PRO_5034176731" evidence="1">
    <location>
        <begin position="22"/>
        <end position="416"/>
    </location>
</feature>
<organism evidence="4 5">
    <name type="scientific">Prolemur simus</name>
    <name type="common">Greater bamboo lemur</name>
    <name type="synonym">Hapalemur simus</name>
    <dbReference type="NCBI Taxonomy" id="1328070"/>
    <lineage>
        <taxon>Eukaryota</taxon>
        <taxon>Metazoa</taxon>
        <taxon>Chordata</taxon>
        <taxon>Craniata</taxon>
        <taxon>Vertebrata</taxon>
        <taxon>Euteleostomi</taxon>
        <taxon>Mammalia</taxon>
        <taxon>Eutheria</taxon>
        <taxon>Euarchontoglires</taxon>
        <taxon>Primates</taxon>
        <taxon>Strepsirrhini</taxon>
        <taxon>Lemuriformes</taxon>
        <taxon>Lemuridae</taxon>
        <taxon>Prolemur</taxon>
    </lineage>
</organism>
<reference evidence="4" key="1">
    <citation type="submission" date="2025-08" db="UniProtKB">
        <authorList>
            <consortium name="Ensembl"/>
        </authorList>
    </citation>
    <scope>IDENTIFICATION</scope>
</reference>
<dbReference type="GO" id="GO:0036128">
    <property type="term" value="C:CatSper complex"/>
    <property type="evidence" value="ECO:0007669"/>
    <property type="project" value="InterPro"/>
</dbReference>
<feature type="domain" description="Cation channel sperm-associated auxiliary subunit beta N-terminal" evidence="2">
    <location>
        <begin position="13"/>
        <end position="118"/>
    </location>
</feature>
<name>A0A8C8ZW63_PROSS</name>
<evidence type="ECO:0000313" key="5">
    <source>
        <dbReference type="Proteomes" id="UP000694414"/>
    </source>
</evidence>
<protein>
    <submittedName>
        <fullName evidence="4">Uncharacterized protein</fullName>
    </submittedName>
</protein>
<dbReference type="InterPro" id="IPR048786">
    <property type="entry name" value="CATSPERB_N"/>
</dbReference>
<evidence type="ECO:0000313" key="4">
    <source>
        <dbReference type="Ensembl" id="ENSPSMP00000021014.1"/>
    </source>
</evidence>
<dbReference type="GeneTree" id="ENSGT00390000008198"/>
<feature type="domain" description="Cation channel sperm-associated auxiliary subunit beta 2nd" evidence="3">
    <location>
        <begin position="132"/>
        <end position="398"/>
    </location>
</feature>
<dbReference type="GO" id="GO:0005929">
    <property type="term" value="C:cilium"/>
    <property type="evidence" value="ECO:0007669"/>
    <property type="project" value="TreeGrafter"/>
</dbReference>
<evidence type="ECO:0000256" key="1">
    <source>
        <dbReference type="SAM" id="SignalP"/>
    </source>
</evidence>
<sequence length="416" mass="47642">MESSLIYVIILLLKIFEFSSGVKIQCFFQTENEISSKAMLSVFTSGGLAPSLGIMNSTYNGIFHFNLSLFSDRVFWLIDIPRENITQNTDIAAVEEWLVRITLHHGLNVYATEGTLLDSVREPILQWALGIMISESEVSKLYPHVIGLKVTKCPCANDVALLGFILNTTLDGVYIGLTFSGFWNYRDTTWYNLTDSIYFHLREEYAYLSVVDMVLTNHFLVILTTLGLFVSEDLRYPSHQLSRADFCGFERVDYVKGKLWYNERCFANREHFEVDYVTITFERNRTLSESSSCFYSKEPFLEWLPCLPYVLKGKKHIPPSVLTFLVDEEHNTGVYLFYNQTKETGIFADASVNLLKNNQPNLQPKFPPFQFPSSFSSPVGMVFHPRSHFLYAYGNQVCTHEISHSGLEVNHPLTSC</sequence>
<proteinExistence type="predicted"/>
<dbReference type="Ensembl" id="ENSPSMT00000024385.1">
    <property type="protein sequence ID" value="ENSPSMP00000021014.1"/>
    <property type="gene ID" value="ENSPSMG00000014875.1"/>
</dbReference>
<reference evidence="4" key="2">
    <citation type="submission" date="2025-09" db="UniProtKB">
        <authorList>
            <consortium name="Ensembl"/>
        </authorList>
    </citation>
    <scope>IDENTIFICATION</scope>
</reference>
<evidence type="ECO:0000259" key="3">
    <source>
        <dbReference type="Pfam" id="PF21548"/>
    </source>
</evidence>
<dbReference type="Pfam" id="PF21541">
    <property type="entry name" value="CATSPERB_1st"/>
    <property type="match status" value="1"/>
</dbReference>
<evidence type="ECO:0000259" key="2">
    <source>
        <dbReference type="Pfam" id="PF21541"/>
    </source>
</evidence>